<keyword evidence="3" id="KW-1185">Reference proteome</keyword>
<keyword evidence="1" id="KW-0472">Membrane</keyword>
<evidence type="ECO:0000313" key="3">
    <source>
        <dbReference type="Proteomes" id="UP000028181"/>
    </source>
</evidence>
<proteinExistence type="predicted"/>
<feature type="transmembrane region" description="Helical" evidence="1">
    <location>
        <begin position="20"/>
        <end position="37"/>
    </location>
</feature>
<protein>
    <submittedName>
        <fullName evidence="2">Uncharacterized protein</fullName>
    </submittedName>
</protein>
<dbReference type="Proteomes" id="UP000028181">
    <property type="component" value="Plasmid pHAMBI540a"/>
</dbReference>
<keyword evidence="1" id="KW-1133">Transmembrane helix</keyword>
<dbReference type="HOGENOM" id="CLU_2554786_0_0_5"/>
<name>A0A068T0K2_NEOGA</name>
<keyword evidence="2" id="KW-0614">Plasmid</keyword>
<dbReference type="AlphaFoldDB" id="A0A068T0K2"/>
<gene>
    <name evidence="2" type="ORF">RG540_PA09200</name>
</gene>
<dbReference type="KEGG" id="ngg:RG540_PA09200"/>
<reference evidence="3" key="1">
    <citation type="journal article" date="2014" name="BMC Genomics">
        <title>Genome sequencing of two Neorhizobium galegae strains reveals a noeT gene responsible for the unusual acetylation of the nodulation factors.</title>
        <authorList>
            <person name="Osterman J."/>
            <person name="Marsh J."/>
            <person name="Laine P.K."/>
            <person name="Zeng Z."/>
            <person name="Alatalo E."/>
            <person name="Sullivan J.T."/>
            <person name="Young J.P."/>
            <person name="Thomas-Oates J."/>
            <person name="Paulin L."/>
            <person name="Lindstrom K."/>
        </authorList>
    </citation>
    <scope>NUCLEOTIDE SEQUENCE [LARGE SCALE GENOMIC DNA]</scope>
    <source>
        <strain evidence="3">HAMBI 540</strain>
    </source>
</reference>
<organism evidence="2 3">
    <name type="scientific">Neorhizobium galegae bv. orientalis str. HAMBI 540</name>
    <dbReference type="NCBI Taxonomy" id="1028800"/>
    <lineage>
        <taxon>Bacteria</taxon>
        <taxon>Pseudomonadati</taxon>
        <taxon>Pseudomonadota</taxon>
        <taxon>Alphaproteobacteria</taxon>
        <taxon>Hyphomicrobiales</taxon>
        <taxon>Rhizobiaceae</taxon>
        <taxon>Rhizobium/Agrobacterium group</taxon>
        <taxon>Neorhizobium</taxon>
    </lineage>
</organism>
<evidence type="ECO:0000313" key="2">
    <source>
        <dbReference type="EMBL" id="CDN51596.1"/>
    </source>
</evidence>
<geneLocation type="plasmid" evidence="3">
    <name>II</name>
</geneLocation>
<dbReference type="EMBL" id="HG938354">
    <property type="protein sequence ID" value="CDN51596.1"/>
    <property type="molecule type" value="Genomic_DNA"/>
</dbReference>
<accession>A0A068T0K2</accession>
<keyword evidence="1" id="KW-0812">Transmembrane</keyword>
<sequence>MSDAAVVLPKQFLDDLFDMLWLGTKHIRTFTLWSLLLRHDKKKRNRSGLKLLRYPEHRIGIFGGIDQHAMGGMHKPHFESRR</sequence>
<evidence type="ECO:0000256" key="1">
    <source>
        <dbReference type="SAM" id="Phobius"/>
    </source>
</evidence>